<evidence type="ECO:0000313" key="2">
    <source>
        <dbReference type="EMBL" id="EGO18735.1"/>
    </source>
</evidence>
<feature type="region of interest" description="Disordered" evidence="1">
    <location>
        <begin position="1"/>
        <end position="20"/>
    </location>
</feature>
<evidence type="ECO:0000256" key="1">
    <source>
        <dbReference type="SAM" id="MobiDB-lite"/>
    </source>
</evidence>
<dbReference type="RefSeq" id="XP_007324388.1">
    <property type="nucleotide sequence ID" value="XM_007324326.1"/>
</dbReference>
<dbReference type="HOGENOM" id="CLU_178717_0_0_1"/>
<reference evidence="2" key="1">
    <citation type="submission" date="2011-04" db="EMBL/GenBank/DDBJ databases">
        <title>Evolution of plant cell wall degrading machinery underlies the functional diversity of forest fungi.</title>
        <authorList>
            <consortium name="US DOE Joint Genome Institute (JGI-PGF)"/>
            <person name="Eastwood D.C."/>
            <person name="Floudas D."/>
            <person name="Binder M."/>
            <person name="Majcherczyk A."/>
            <person name="Schneider P."/>
            <person name="Aerts A."/>
            <person name="Asiegbu F.O."/>
            <person name="Baker S.E."/>
            <person name="Barry K."/>
            <person name="Bendiksby M."/>
            <person name="Blumentritt M."/>
            <person name="Coutinho P.M."/>
            <person name="Cullen D."/>
            <person name="Cullen D."/>
            <person name="Gathman A."/>
            <person name="Goodell B."/>
            <person name="Henrissat B."/>
            <person name="Ihrmark K."/>
            <person name="Kauserud H."/>
            <person name="Kohler A."/>
            <person name="LaButti K."/>
            <person name="Lapidus A."/>
            <person name="Lavin J.L."/>
            <person name="Lee Y.-H."/>
            <person name="Lindquist E."/>
            <person name="Lilly W."/>
            <person name="Lucas S."/>
            <person name="Morin E."/>
            <person name="Murat C."/>
            <person name="Oguiza J.A."/>
            <person name="Park J."/>
            <person name="Pisabarro A.G."/>
            <person name="Riley R."/>
            <person name="Rosling A."/>
            <person name="Salamov A."/>
            <person name="Schmidt O."/>
            <person name="Schmutz J."/>
            <person name="Skrede I."/>
            <person name="Stenlid J."/>
            <person name="Wiebenga A."/>
            <person name="Xie X."/>
            <person name="Kues U."/>
            <person name="Hibbett D.S."/>
            <person name="Hoffmeister D."/>
            <person name="Hogberg N."/>
            <person name="Martin F."/>
            <person name="Grigoriev I.V."/>
            <person name="Watkinson S.C."/>
        </authorList>
    </citation>
    <scope>NUCLEOTIDE SEQUENCE</scope>
    <source>
        <strain evidence="2">S7.9</strain>
    </source>
</reference>
<accession>F8PDB4</accession>
<dbReference type="Proteomes" id="UP000008064">
    <property type="component" value="Unassembled WGS sequence"/>
</dbReference>
<dbReference type="EMBL" id="GL945446">
    <property type="protein sequence ID" value="EGO18735.1"/>
    <property type="molecule type" value="Genomic_DNA"/>
</dbReference>
<sequence>MARNEAQGVEAYNKGGSGDQKMIRAHREIKLKVHHSEESPRVFKVVEDNSRSLGTIR</sequence>
<protein>
    <submittedName>
        <fullName evidence="2">Uncharacterized protein</fullName>
    </submittedName>
</protein>
<name>F8PDB4_SERL9</name>
<proteinExistence type="predicted"/>
<organism>
    <name type="scientific">Serpula lacrymans var. lacrymans (strain S7.9)</name>
    <name type="common">Dry rot fungus</name>
    <dbReference type="NCBI Taxonomy" id="578457"/>
    <lineage>
        <taxon>Eukaryota</taxon>
        <taxon>Fungi</taxon>
        <taxon>Dikarya</taxon>
        <taxon>Basidiomycota</taxon>
        <taxon>Agaricomycotina</taxon>
        <taxon>Agaricomycetes</taxon>
        <taxon>Agaricomycetidae</taxon>
        <taxon>Boletales</taxon>
        <taxon>Coniophorineae</taxon>
        <taxon>Serpulaceae</taxon>
        <taxon>Serpula</taxon>
    </lineage>
</organism>
<dbReference type="KEGG" id="sla:SERLADRAFT_403482"/>
<dbReference type="AlphaFoldDB" id="F8PDB4"/>
<dbReference type="GeneID" id="18812244"/>
<gene>
    <name evidence="2" type="ORF">SERLADRAFT_403482</name>
</gene>